<dbReference type="InterPro" id="IPR032096">
    <property type="entry name" value="DUF4815"/>
</dbReference>
<dbReference type="GeneID" id="55007251"/>
<reference evidence="2 3" key="1">
    <citation type="submission" date="2018-09" db="EMBL/GenBank/DDBJ databases">
        <authorList>
            <person name="You S."/>
        </authorList>
    </citation>
    <scope>NUCLEOTIDE SEQUENCE [LARGE SCALE GENOMIC DNA]</scope>
</reference>
<evidence type="ECO:0000313" key="3">
    <source>
        <dbReference type="Proteomes" id="UP000281181"/>
    </source>
</evidence>
<accession>A0A3G3M5Q6</accession>
<feature type="domain" description="DUF4815" evidence="1">
    <location>
        <begin position="1076"/>
        <end position="1314"/>
    </location>
</feature>
<organism evidence="2 3">
    <name type="scientific">Synechococcus phage S-P4</name>
    <dbReference type="NCBI Taxonomy" id="2484640"/>
    <lineage>
        <taxon>Viruses</taxon>
        <taxon>Duplodnaviria</taxon>
        <taxon>Heunggongvirae</taxon>
        <taxon>Uroviricota</taxon>
        <taxon>Caudoviricetes</taxon>
        <taxon>Pantevenvirales</taxon>
        <taxon>Kyanoviridae</taxon>
        <taxon>Leucotheavirus</taxon>
        <taxon>Leucotheavirus sp4</taxon>
    </lineage>
</organism>
<dbReference type="Pfam" id="PF16075">
    <property type="entry name" value="DUF4815"/>
    <property type="match status" value="3"/>
</dbReference>
<dbReference type="RefSeq" id="YP_009816017.1">
    <property type="nucleotide sequence ID" value="NC_048102.1"/>
</dbReference>
<dbReference type="KEGG" id="vg:55007251"/>
<dbReference type="Proteomes" id="UP000281181">
    <property type="component" value="Segment"/>
</dbReference>
<evidence type="ECO:0000313" key="2">
    <source>
        <dbReference type="EMBL" id="AYR01832.1"/>
    </source>
</evidence>
<proteinExistence type="predicted"/>
<sequence length="2430" mass="267410">MAQNTNLNVTPYYDDFDKAKNFYRVLFRPGFPIQARELTTMQSVLQNQIESVGSHLFKDGSMVIPGQVGYDLNVDAIMLQESFLGAQVETYRTQLDGKIIQGLTTGVKAKVLYSISDTNSTKGYITLYVKYLSSGTDTTADTEEAASIKTFANNEQLVTDSEITFGSTLIEVGSPFAQLLPTDALQQGSVAYVQEGVYFIRGFFVDVPYQYILLDQYGSDPKYRIGLEILESIVTPEDDLSLNDNAAGTSNYAAPGSHRFRITTNLVKKALDDDADKDFIELLRINGEKVEQLVDRSAYDELERTMALRTYEESGDYTVQDFDIALKEHLDDGFNDGVYAANEVSDDGNVASDDRYCVEFGPGTAYVKGYRVSTLSATFVDVMKPRTTLSKENAIITFSLGNYTEVKNVYGFPNVTGDSVSNSYQVIDLHDTFTSSPGSSSGAKIGVSRVASLEHREDPDNTFGNTDDKYRVHLFDIQMFTRIQLNTAQSITEGSLVVGSTSGARGYIVDTISSATHLNLHQVEGTFLKSEMITVDGRDKDTIAQVYEYQYSDVRQFVARDEGNSAVEFTADLELADFKEIVGSSFTYDATGGSENIVGLNSNFASDLRAGDRIYFSATKYVDVDLVNNAALSSGNPSTIFNFSNQTVNVTPGAGGAAPSAGDYTSLVRYRARLENQEDANLLTKMPKPYIASIKDESAVIRRTFDAQTVTTGTLSITLPENEQFNFNNDEISDRNLTITVTGVGSSPAVADGGKVEIKTGSSNSAAVGYCTVSSDQQTLTIANLTDITEVQLTASISKNVAVKKTKSLQKMFIFKVNKTTQDNEKQLYGLTNSHIYGNRIEDRDISLGLVDAQTVHAVYESLDDEDPVLPSITLVESVFFDTGTIVTGATSGATGRVIDFNSSTLKLSIVVLDGTFQGGENVTGFDSTGTNITGIINDAAGSVVEGSKNISDRYELDRGQTDYMYATSKIVRRKGVAVPIRKVMVVLDYFTHASTGDYFAGQSYTGVSYKDIPFHNGQFLPDYLDFRPGIANLYSGAGTVITPAYLACSTFDFKSRQFAAVSGKNPTIFDILKVNANFRCDFSWYIGRIDKVYLDQDGEFEIVTGKPAEEPEEPDDLETGMLLATLTYAPYGFDPDEDVEIERSDNKRFTMRDIGGLEKRIDQIEYYTSLNMLESDTISTEILDGDGNNRLKNGFIVDDFTDHGKSDTENEDFNASLDFEEGICRASHYTNNVPLEINDTLTTNIDYLVPVADDADDADQDEKPLALLPYTEDLLIQQPYASRVENVNPFNVFAFIGNIVLLPAADDWVDTRRLPTRVTRIEGNFQATRRRLRVNRRGFAPIQWRSWRTTWRGNRVVSRRTFRSGRRSSWGRGRAVDQVTRIRTTRRQRRTGIRTRVVPRIDRRSLGDSVVSQTSINWMRSRNIRITASRMKPNTKFYIFFDKKKITKYVTPKIIEVIKNPSTDSRTNDIPFQPGETIRGAKSNCRFQCLRPHNWYKSHYNGIAYSPYDDTELGASYSANTPIVNHNVAALAKRNKRNARYRGNMQVGEVLIGMTSGARAVVQRRRHMTDRNGWYRGNFFIPPPIKNVNPRWRTGTRTLRMTSQSDDTRIPGAVASAGEVEFTSSGTLRRIRRNVVAIRNADVVRDTVTQRRTVRSTRTERRQVGWWDPLAQSFLIDLKGGCFVTSVDIFFFKKDNSIPINMQIRTMENGYPTTTILPFADVTVNPNDVNLSDTGAVATRFTFPAPVYIPQSQEHCFCLFADSNEYQVWISRMGESTIEGDRTISEQPYAGVLFKSQNASTWTADQYEDLKFNLYRAKFDPSVTGTLILNNSDLDIGNDGIVDLEQDSIETLSPKLDLTMNSNSLPFTLGARIYQKTSNAEATIDKITTGTNLVLKVKDITGVFDTTNTIVSSATTATITLSGAPSGGTGGFTIPAGSSPGETITGASSDGSPTAEVVTWNSSNNTLTVRYVSGTFSDGTTITGGTSGTSGTLASSTSFVPAGDRVESGAIQAATVSVTPTIAASQKRIRVYHSNHCMHDVDNNVVIDGVISEVSNTYLTASISASDTSLVVNDALAFHKIINGLAISNTNTGFIKIEDEIMSYEAISSDGKTITVTQRGLDGTTAAAHASEAVVECYNLDGVPLTTINKTHTSVLSPTLDTYELLTNYVASNGILGGGADITASQNVQFEIITPAIQTMLLPKTKITARANTVSGTSINDGVTMNQNSFVNDGTFVDIDLSEDNYFNRPQMICSDVNEDGELAGAKSFRLDLTLTTKTDNLSPVVDTDRFSMSTTSNRINVPASSDSALLAVGDQHEGCYITKVATLTNPSGAIKVYFTGYRPVDTDIRVLYRVLPVGSTDPIETFGYTYFPEPDNKPGTSDIEEYADYEYEISGLNFTQYQIKVIFTSPNQAYSPVIKDIRCIALAV</sequence>
<keyword evidence="3" id="KW-1185">Reference proteome</keyword>
<name>A0A3G3M5Q6_9CAUD</name>
<dbReference type="EMBL" id="MH920639">
    <property type="protein sequence ID" value="AYR01832.1"/>
    <property type="molecule type" value="Genomic_DNA"/>
</dbReference>
<feature type="domain" description="DUF4815" evidence="1">
    <location>
        <begin position="12"/>
        <end position="66"/>
    </location>
</feature>
<protein>
    <submittedName>
        <fullName evidence="2">Virulence associated protein</fullName>
    </submittedName>
</protein>
<evidence type="ECO:0000259" key="1">
    <source>
        <dbReference type="Pfam" id="PF16075"/>
    </source>
</evidence>
<feature type="domain" description="DUF4815" evidence="1">
    <location>
        <begin position="189"/>
        <end position="332"/>
    </location>
</feature>